<protein>
    <recommendedName>
        <fullName evidence="4">PPPDE peptidase domain protein</fullName>
    </recommendedName>
</protein>
<feature type="compositionally biased region" description="Low complexity" evidence="1">
    <location>
        <begin position="34"/>
        <end position="45"/>
    </location>
</feature>
<dbReference type="Gene3D" id="3.90.1720.30">
    <property type="entry name" value="PPPDE domains"/>
    <property type="match status" value="1"/>
</dbReference>
<evidence type="ECO:0008006" key="4">
    <source>
        <dbReference type="Google" id="ProtNLM"/>
    </source>
</evidence>
<dbReference type="AlphaFoldDB" id="Q23NI6"/>
<dbReference type="KEGG" id="tet:TTHERM_00753340"/>
<name>Q23NI6_TETTS</name>
<dbReference type="RefSeq" id="XP_001018333.1">
    <property type="nucleotide sequence ID" value="XM_001018333.3"/>
</dbReference>
<feature type="compositionally biased region" description="Low complexity" evidence="1">
    <location>
        <begin position="1"/>
        <end position="19"/>
    </location>
</feature>
<feature type="region of interest" description="Disordered" evidence="1">
    <location>
        <begin position="1"/>
        <end position="50"/>
    </location>
</feature>
<dbReference type="GeneID" id="7846498"/>
<dbReference type="EMBL" id="GG662655">
    <property type="protein sequence ID" value="EAR98088.1"/>
    <property type="molecule type" value="Genomic_DNA"/>
</dbReference>
<dbReference type="Proteomes" id="UP000009168">
    <property type="component" value="Unassembled WGS sequence"/>
</dbReference>
<evidence type="ECO:0000256" key="1">
    <source>
        <dbReference type="SAM" id="MobiDB-lite"/>
    </source>
</evidence>
<accession>Q23NI6</accession>
<dbReference type="HOGENOM" id="CLU_1464075_0_0_1"/>
<keyword evidence="3" id="KW-1185">Reference proteome</keyword>
<proteinExistence type="predicted"/>
<reference evidence="3" key="1">
    <citation type="journal article" date="2006" name="PLoS Biol.">
        <title>Macronuclear genome sequence of the ciliate Tetrahymena thermophila, a model eukaryote.</title>
        <authorList>
            <person name="Eisen J.A."/>
            <person name="Coyne R.S."/>
            <person name="Wu M."/>
            <person name="Wu D."/>
            <person name="Thiagarajan M."/>
            <person name="Wortman J.R."/>
            <person name="Badger J.H."/>
            <person name="Ren Q."/>
            <person name="Amedeo P."/>
            <person name="Jones K.M."/>
            <person name="Tallon L.J."/>
            <person name="Delcher A.L."/>
            <person name="Salzberg S.L."/>
            <person name="Silva J.C."/>
            <person name="Haas B.J."/>
            <person name="Majoros W.H."/>
            <person name="Farzad M."/>
            <person name="Carlton J.M."/>
            <person name="Smith R.K. Jr."/>
            <person name="Garg J."/>
            <person name="Pearlman R.E."/>
            <person name="Karrer K.M."/>
            <person name="Sun L."/>
            <person name="Manning G."/>
            <person name="Elde N.C."/>
            <person name="Turkewitz A.P."/>
            <person name="Asai D.J."/>
            <person name="Wilkes D.E."/>
            <person name="Wang Y."/>
            <person name="Cai H."/>
            <person name="Collins K."/>
            <person name="Stewart B.A."/>
            <person name="Lee S.R."/>
            <person name="Wilamowska K."/>
            <person name="Weinberg Z."/>
            <person name="Ruzzo W.L."/>
            <person name="Wloga D."/>
            <person name="Gaertig J."/>
            <person name="Frankel J."/>
            <person name="Tsao C.-C."/>
            <person name="Gorovsky M.A."/>
            <person name="Keeling P.J."/>
            <person name="Waller R.F."/>
            <person name="Patron N.J."/>
            <person name="Cherry J.M."/>
            <person name="Stover N.A."/>
            <person name="Krieger C.J."/>
            <person name="del Toro C."/>
            <person name="Ryder H.F."/>
            <person name="Williamson S.C."/>
            <person name="Barbeau R.A."/>
            <person name="Hamilton E.P."/>
            <person name="Orias E."/>
        </authorList>
    </citation>
    <scope>NUCLEOTIDE SEQUENCE [LARGE SCALE GENOMIC DNA]</scope>
    <source>
        <strain evidence="3">SB210</strain>
    </source>
</reference>
<evidence type="ECO:0000313" key="2">
    <source>
        <dbReference type="EMBL" id="EAR98088.1"/>
    </source>
</evidence>
<gene>
    <name evidence="2" type="ORF">TTHERM_00753340</name>
</gene>
<organism evidence="2 3">
    <name type="scientific">Tetrahymena thermophila (strain SB210)</name>
    <dbReference type="NCBI Taxonomy" id="312017"/>
    <lineage>
        <taxon>Eukaryota</taxon>
        <taxon>Sar</taxon>
        <taxon>Alveolata</taxon>
        <taxon>Ciliophora</taxon>
        <taxon>Intramacronucleata</taxon>
        <taxon>Oligohymenophorea</taxon>
        <taxon>Hymenostomatida</taxon>
        <taxon>Tetrahymenina</taxon>
        <taxon>Tetrahymenidae</taxon>
        <taxon>Tetrahymena</taxon>
    </lineage>
</organism>
<sequence length="197" mass="22554">MGNSSSSSTSSSGKENNQENIEENIEENKEENNENNQENNENNQENNEETELNKIKAKFQNFLVKEVFVASRPLQGENNPFHHHGLVCLDEQGKKIIVERFNTPGFSAELYDESVFQQTSYCCTFNQNIQFYDILEMAYNLSLPDYNLFLNNCQNFAADLYKQLTGKDGPMNEVTKVAIISVAAFKELLKQTLQDKK</sequence>
<dbReference type="InParanoid" id="Q23NI6"/>
<evidence type="ECO:0000313" key="3">
    <source>
        <dbReference type="Proteomes" id="UP000009168"/>
    </source>
</evidence>
<dbReference type="InterPro" id="IPR042266">
    <property type="entry name" value="PPPDE_sf"/>
</dbReference>